<evidence type="ECO:0000313" key="2">
    <source>
        <dbReference type="Proteomes" id="UP001341840"/>
    </source>
</evidence>
<gene>
    <name evidence="1" type="ORF">PIB30_012604</name>
</gene>
<name>A0ABU6X4C6_9FABA</name>
<comment type="caution">
    <text evidence="1">The sequence shown here is derived from an EMBL/GenBank/DDBJ whole genome shotgun (WGS) entry which is preliminary data.</text>
</comment>
<evidence type="ECO:0000313" key="1">
    <source>
        <dbReference type="EMBL" id="MED6192712.1"/>
    </source>
</evidence>
<organism evidence="1 2">
    <name type="scientific">Stylosanthes scabra</name>
    <dbReference type="NCBI Taxonomy" id="79078"/>
    <lineage>
        <taxon>Eukaryota</taxon>
        <taxon>Viridiplantae</taxon>
        <taxon>Streptophyta</taxon>
        <taxon>Embryophyta</taxon>
        <taxon>Tracheophyta</taxon>
        <taxon>Spermatophyta</taxon>
        <taxon>Magnoliopsida</taxon>
        <taxon>eudicotyledons</taxon>
        <taxon>Gunneridae</taxon>
        <taxon>Pentapetalae</taxon>
        <taxon>rosids</taxon>
        <taxon>fabids</taxon>
        <taxon>Fabales</taxon>
        <taxon>Fabaceae</taxon>
        <taxon>Papilionoideae</taxon>
        <taxon>50 kb inversion clade</taxon>
        <taxon>dalbergioids sensu lato</taxon>
        <taxon>Dalbergieae</taxon>
        <taxon>Pterocarpus clade</taxon>
        <taxon>Stylosanthes</taxon>
    </lineage>
</organism>
<evidence type="ECO:0008006" key="3">
    <source>
        <dbReference type="Google" id="ProtNLM"/>
    </source>
</evidence>
<dbReference type="PANTHER" id="PTHR33527">
    <property type="entry name" value="OS07G0274300 PROTEIN"/>
    <property type="match status" value="1"/>
</dbReference>
<sequence length="334" mass="38389">MATTAMSSLTTQELHHFHKTDRRLFCFLIFKLRRDITESLLVMALWLWLEHIGYPNLIHAIIKLQNQPKLVEAMVDEAAACLMCLLDIENSNDQKSNGDGDGNGYCKGLVLMKKLIQRDISIRIFHERRYTALAGIKSILKNICSKIFFDILHDNKNILLKRNNNNNNNNNNNYKNGRVVVRTSQKTTPNNNSYTFPGFLPPSFDDIIDMLTRAPPEEAIAEASSNHGLLHEKIWDRKKPSDDVSKEDRTMFLTFSRGYPVTEKEVRELFGDECVESVNMGGCGNDGRQNLYAVMVLKEVATVDQILKGKKMTKLHINGKHIWTRKFEYRHSYP</sequence>
<protein>
    <recommendedName>
        <fullName evidence="3">RRM domain-containing protein</fullName>
    </recommendedName>
</protein>
<reference evidence="1 2" key="1">
    <citation type="journal article" date="2023" name="Plants (Basel)">
        <title>Bridging the Gap: Combining Genomics and Transcriptomics Approaches to Understand Stylosanthes scabra, an Orphan Legume from the Brazilian Caatinga.</title>
        <authorList>
            <person name="Ferreira-Neto J.R.C."/>
            <person name="da Silva M.D."/>
            <person name="Binneck E."/>
            <person name="de Melo N.F."/>
            <person name="da Silva R.H."/>
            <person name="de Melo A.L.T.M."/>
            <person name="Pandolfi V."/>
            <person name="Bustamante F.O."/>
            <person name="Brasileiro-Vidal A.C."/>
            <person name="Benko-Iseppon A.M."/>
        </authorList>
    </citation>
    <scope>NUCLEOTIDE SEQUENCE [LARGE SCALE GENOMIC DNA]</scope>
    <source>
        <tissue evidence="1">Leaves</tissue>
    </source>
</reference>
<accession>A0ABU6X4C6</accession>
<dbReference type="Proteomes" id="UP001341840">
    <property type="component" value="Unassembled WGS sequence"/>
</dbReference>
<dbReference type="PANTHER" id="PTHR33527:SF18">
    <property type="entry name" value="F13O11.17 PROTEIN"/>
    <property type="match status" value="1"/>
</dbReference>
<proteinExistence type="predicted"/>
<keyword evidence="2" id="KW-1185">Reference proteome</keyword>
<dbReference type="EMBL" id="JASCZI010211480">
    <property type="protein sequence ID" value="MED6192712.1"/>
    <property type="molecule type" value="Genomic_DNA"/>
</dbReference>